<protein>
    <recommendedName>
        <fullName evidence="1">Glycosyltransferase 2-like domain-containing protein</fullName>
    </recommendedName>
</protein>
<dbReference type="InterPro" id="IPR029044">
    <property type="entry name" value="Nucleotide-diphossugar_trans"/>
</dbReference>
<sequence>MSIPLTIVIPTRNRGHTIGDTLRTCLQQPDDFQILVCDNVSEDNTEEVVRGLADSRVTYIRTPNLLGMERNWEYALTHVKDGYVSIVGSDDGLMPGAVSMLRKAIAETGARVIRTPLLHYYWDNYPEPEYESMTLNLPVGQQPWWWVDSQEELRLCAERISHHQRFFRRLPSLYNSCIDLSLLREVKAKHGDIIVSKMPDMFTATLCAALTERYLFMGVPTTMNAMSGSSNAVAQFLRGHLTNADGRHFWAEVDFPYDPQLVEESADPNIVFSLPVLIADQYLKVKKLGYPVPDIPFERVLRATVEGAPRWRQREQYDGALAIARGLARIHGMQSLCEDLIAKHPFVPRVGDRHPTFFNEEEKAYEYLDMRPFRTTGVFSASVELGRICQLHQQQAEAQAKLPALPKQAMDFATVGEEGLLTWLGVTTAGSYLCGKGLVCTNQNQNLLLHRLLKAPSLASDVQFVSGSDKIGAQKDLEFILVPRSAELLAADRVQAAATSLKSNGRLVVIHLADQLPDCGTAFTHDVTLPLKLDATEGVALALARWWKRLPEGRKKTLLHLSLKPLAGYLATRMGGETSRRQHSGWCVSVFTRSAY</sequence>
<dbReference type="AlphaFoldDB" id="A0A512M406"/>
<dbReference type="Gene3D" id="3.90.550.10">
    <property type="entry name" value="Spore Coat Polysaccharide Biosynthesis Protein SpsA, Chain A"/>
    <property type="match status" value="1"/>
</dbReference>
<dbReference type="EMBL" id="BKAG01000003">
    <property type="protein sequence ID" value="GEP41463.1"/>
    <property type="molecule type" value="Genomic_DNA"/>
</dbReference>
<organism evidence="2 3">
    <name type="scientific">Brevifollis gellanilyticus</name>
    <dbReference type="NCBI Taxonomy" id="748831"/>
    <lineage>
        <taxon>Bacteria</taxon>
        <taxon>Pseudomonadati</taxon>
        <taxon>Verrucomicrobiota</taxon>
        <taxon>Verrucomicrobiia</taxon>
        <taxon>Verrucomicrobiales</taxon>
        <taxon>Verrucomicrobiaceae</taxon>
    </lineage>
</organism>
<keyword evidence="3" id="KW-1185">Reference proteome</keyword>
<dbReference type="PANTHER" id="PTHR22916">
    <property type="entry name" value="GLYCOSYLTRANSFERASE"/>
    <property type="match status" value="1"/>
</dbReference>
<name>A0A512M406_9BACT</name>
<comment type="caution">
    <text evidence="2">The sequence shown here is derived from an EMBL/GenBank/DDBJ whole genome shotgun (WGS) entry which is preliminary data.</text>
</comment>
<dbReference type="CDD" id="cd00761">
    <property type="entry name" value="Glyco_tranf_GTA_type"/>
    <property type="match status" value="1"/>
</dbReference>
<dbReference type="InterPro" id="IPR001173">
    <property type="entry name" value="Glyco_trans_2-like"/>
</dbReference>
<accession>A0A512M406</accession>
<gene>
    <name evidence="2" type="ORF">BGE01nite_07540</name>
</gene>
<dbReference type="SUPFAM" id="SSF53448">
    <property type="entry name" value="Nucleotide-diphospho-sugar transferases"/>
    <property type="match status" value="1"/>
</dbReference>
<evidence type="ECO:0000313" key="2">
    <source>
        <dbReference type="EMBL" id="GEP41463.1"/>
    </source>
</evidence>
<dbReference type="PANTHER" id="PTHR22916:SF3">
    <property type="entry name" value="UDP-GLCNAC:BETAGAL BETA-1,3-N-ACETYLGLUCOSAMINYLTRANSFERASE-LIKE PROTEIN 1"/>
    <property type="match status" value="1"/>
</dbReference>
<dbReference type="OrthoDB" id="184190at2"/>
<evidence type="ECO:0000313" key="3">
    <source>
        <dbReference type="Proteomes" id="UP000321577"/>
    </source>
</evidence>
<proteinExistence type="predicted"/>
<evidence type="ECO:0000259" key="1">
    <source>
        <dbReference type="Pfam" id="PF00535"/>
    </source>
</evidence>
<dbReference type="Pfam" id="PF00535">
    <property type="entry name" value="Glycos_transf_2"/>
    <property type="match status" value="1"/>
</dbReference>
<dbReference type="RefSeq" id="WP_146848920.1">
    <property type="nucleotide sequence ID" value="NZ_BKAG01000003.1"/>
</dbReference>
<dbReference type="GO" id="GO:0016758">
    <property type="term" value="F:hexosyltransferase activity"/>
    <property type="evidence" value="ECO:0007669"/>
    <property type="project" value="UniProtKB-ARBA"/>
</dbReference>
<reference evidence="2 3" key="1">
    <citation type="submission" date="2019-07" db="EMBL/GenBank/DDBJ databases">
        <title>Whole genome shotgun sequence of Brevifollis gellanilyticus NBRC 108608.</title>
        <authorList>
            <person name="Hosoyama A."/>
            <person name="Uohara A."/>
            <person name="Ohji S."/>
            <person name="Ichikawa N."/>
        </authorList>
    </citation>
    <scope>NUCLEOTIDE SEQUENCE [LARGE SCALE GENOMIC DNA]</scope>
    <source>
        <strain evidence="2 3">NBRC 108608</strain>
    </source>
</reference>
<feature type="domain" description="Glycosyltransferase 2-like" evidence="1">
    <location>
        <begin position="6"/>
        <end position="144"/>
    </location>
</feature>
<dbReference type="Proteomes" id="UP000321577">
    <property type="component" value="Unassembled WGS sequence"/>
</dbReference>